<dbReference type="Gene3D" id="2.20.25.80">
    <property type="entry name" value="WRKY domain"/>
    <property type="match status" value="2"/>
</dbReference>
<evidence type="ECO:0000313" key="8">
    <source>
        <dbReference type="Proteomes" id="UP001652600"/>
    </source>
</evidence>
<reference evidence="9" key="2">
    <citation type="submission" date="2025-08" db="UniProtKB">
        <authorList>
            <consortium name="RefSeq"/>
        </authorList>
    </citation>
    <scope>IDENTIFICATION</scope>
    <source>
        <tissue evidence="9">Stem</tissue>
    </source>
</reference>
<dbReference type="InParanoid" id="A0A1S3B8J5"/>
<evidence type="ECO:0000256" key="1">
    <source>
        <dbReference type="ARBA" id="ARBA00004123"/>
    </source>
</evidence>
<protein>
    <submittedName>
        <fullName evidence="9">Probable WRKY transcription factor 32</fullName>
    </submittedName>
</protein>
<feature type="compositionally biased region" description="Low complexity" evidence="6">
    <location>
        <begin position="143"/>
        <end position="158"/>
    </location>
</feature>
<dbReference type="InterPro" id="IPR036576">
    <property type="entry name" value="WRKY_dom_sf"/>
</dbReference>
<evidence type="ECO:0000256" key="4">
    <source>
        <dbReference type="ARBA" id="ARBA00023163"/>
    </source>
</evidence>
<dbReference type="SMART" id="SM00774">
    <property type="entry name" value="WRKY"/>
    <property type="match status" value="2"/>
</dbReference>
<keyword evidence="2" id="KW-0805">Transcription regulation</keyword>
<accession>A0A1S3B8J5</accession>
<feature type="compositionally biased region" description="Acidic residues" evidence="6">
    <location>
        <begin position="21"/>
        <end position="40"/>
    </location>
</feature>
<dbReference type="GeneID" id="103487354"/>
<gene>
    <name evidence="9" type="primary">LOC103487354</name>
</gene>
<dbReference type="Gramene" id="MELO3C010223.2.1">
    <property type="protein sequence ID" value="MELO3C010223.2.1"/>
    <property type="gene ID" value="MELO3C010223.2"/>
</dbReference>
<dbReference type="PANTHER" id="PTHR31221:SF150">
    <property type="entry name" value="WRKY TRANSCRIPTION FACTOR 32-RELATED"/>
    <property type="match status" value="1"/>
</dbReference>
<keyword evidence="5" id="KW-0539">Nucleus</keyword>
<evidence type="ECO:0000259" key="7">
    <source>
        <dbReference type="PROSITE" id="PS50811"/>
    </source>
</evidence>
<feature type="domain" description="WRKY" evidence="7">
    <location>
        <begin position="367"/>
        <end position="432"/>
    </location>
</feature>
<keyword evidence="8" id="KW-1185">Reference proteome</keyword>
<feature type="compositionally biased region" description="Polar residues" evidence="6">
    <location>
        <begin position="119"/>
        <end position="132"/>
    </location>
</feature>
<evidence type="ECO:0000256" key="2">
    <source>
        <dbReference type="ARBA" id="ARBA00023015"/>
    </source>
</evidence>
<keyword evidence="4" id="KW-0804">Transcription</keyword>
<dbReference type="AlphaFoldDB" id="A0A1S3B8J5"/>
<name>A0A1S3B8J5_CUCME</name>
<dbReference type="GO" id="GO:0043565">
    <property type="term" value="F:sequence-specific DNA binding"/>
    <property type="evidence" value="ECO:0007669"/>
    <property type="project" value="InterPro"/>
</dbReference>
<dbReference type="InterPro" id="IPR044810">
    <property type="entry name" value="WRKY_plant"/>
</dbReference>
<feature type="region of interest" description="Disordered" evidence="6">
    <location>
        <begin position="82"/>
        <end position="203"/>
    </location>
</feature>
<keyword evidence="3" id="KW-0238">DNA-binding</keyword>
<dbReference type="InterPro" id="IPR003657">
    <property type="entry name" value="WRKY_dom"/>
</dbReference>
<dbReference type="SMR" id="A0A1S3B8J5"/>
<dbReference type="KEGG" id="cmo:103487354"/>
<feature type="compositionally biased region" description="Polar residues" evidence="6">
    <location>
        <begin position="178"/>
        <end position="193"/>
    </location>
</feature>
<evidence type="ECO:0000256" key="6">
    <source>
        <dbReference type="SAM" id="MobiDB-lite"/>
    </source>
</evidence>
<dbReference type="GO" id="GO:0003700">
    <property type="term" value="F:DNA-binding transcription factor activity"/>
    <property type="evidence" value="ECO:0007669"/>
    <property type="project" value="InterPro"/>
</dbReference>
<dbReference type="Proteomes" id="UP001652600">
    <property type="component" value="Chromosome 2"/>
</dbReference>
<feature type="domain" description="WRKY" evidence="7">
    <location>
        <begin position="193"/>
        <end position="257"/>
    </location>
</feature>
<dbReference type="SUPFAM" id="SSF118290">
    <property type="entry name" value="WRKY DNA-binding domain"/>
    <property type="match status" value="2"/>
</dbReference>
<evidence type="ECO:0000256" key="5">
    <source>
        <dbReference type="ARBA" id="ARBA00023242"/>
    </source>
</evidence>
<comment type="subcellular location">
    <subcellularLocation>
        <location evidence="1">Nucleus</location>
    </subcellularLocation>
</comment>
<dbReference type="GO" id="GO:0005634">
    <property type="term" value="C:nucleus"/>
    <property type="evidence" value="ECO:0007669"/>
    <property type="project" value="UniProtKB-SubCell"/>
</dbReference>
<dbReference type="PANTHER" id="PTHR31221">
    <property type="entry name" value="WRKY TRANSCRIPTION FACTOR PROTEIN 1-RELATED"/>
    <property type="match status" value="1"/>
</dbReference>
<evidence type="ECO:0000256" key="3">
    <source>
        <dbReference type="ARBA" id="ARBA00023125"/>
    </source>
</evidence>
<evidence type="ECO:0000313" key="9">
    <source>
        <dbReference type="RefSeq" id="XP_008443858.2"/>
    </source>
</evidence>
<organism evidence="8 9">
    <name type="scientific">Cucumis melo</name>
    <name type="common">Muskmelon</name>
    <dbReference type="NCBI Taxonomy" id="3656"/>
    <lineage>
        <taxon>Eukaryota</taxon>
        <taxon>Viridiplantae</taxon>
        <taxon>Streptophyta</taxon>
        <taxon>Embryophyta</taxon>
        <taxon>Tracheophyta</taxon>
        <taxon>Spermatophyta</taxon>
        <taxon>Magnoliopsida</taxon>
        <taxon>eudicotyledons</taxon>
        <taxon>Gunneridae</taxon>
        <taxon>Pentapetalae</taxon>
        <taxon>rosids</taxon>
        <taxon>fabids</taxon>
        <taxon>Cucurbitales</taxon>
        <taxon>Cucurbitaceae</taxon>
        <taxon>Benincaseae</taxon>
        <taxon>Cucumis</taxon>
    </lineage>
</organism>
<dbReference type="Pfam" id="PF03106">
    <property type="entry name" value="WRKY"/>
    <property type="match status" value="2"/>
</dbReference>
<dbReference type="eggNOG" id="ENOG502QSNR">
    <property type="taxonomic scope" value="Eukaryota"/>
</dbReference>
<proteinExistence type="predicted"/>
<dbReference type="RefSeq" id="XP_008443858.2">
    <property type="nucleotide sequence ID" value="XM_008445636.3"/>
</dbReference>
<dbReference type="PROSITE" id="PS50811">
    <property type="entry name" value="WRKY"/>
    <property type="match status" value="2"/>
</dbReference>
<sequence length="512" mass="55794">MTEPESFGTDQLGSSKAAIEGQEDDEEEMEDSDDEPELEGEGGGRVSELKPTELRTGPSVCEAVVMGSLSETLTVASVNQFSENGRSDGLPVNSSAQSVEGAELKQAPSSHSEPLAVEATQTDKVQEQNHLQLTVFKGPDSEQSPTSVTQSISSSASPNLSEHKLSPKVQKVCKPEPNQKNFFNHKTPSSVPNARTPASDGYNWRKYGQKQVKSPKGSRSYYKCTYSECFAKKIECCDDSGQTTEIVYKSQHSHDPPRKISIPKESKLVPYVEPVVKKIIAEHSRRVINDSDPPTSSKEPLRETAIVVFERKRQYSNDSNGNDEFKIKDENDYETEAKLKVKKGSAGNSGTSLKPGKKPKFVVHAAGDVGISGDGYRWRKYGQKMVKGNPHPRNYYRCTSAGCPVRKHIESAVENPNAVIITYKGVHDHDTPVPKKRHGPPSALLVAAAAPASMSSNTQPKKTDVVESQISSTQWSVDAEGELTGEALELGGEKAMESARTLLSIGFEIKPC</sequence>
<feature type="region of interest" description="Disordered" evidence="6">
    <location>
        <begin position="1"/>
        <end position="58"/>
    </location>
</feature>
<reference evidence="8" key="1">
    <citation type="submission" date="2025-05" db="UniProtKB">
        <authorList>
            <consortium name="RefSeq"/>
        </authorList>
    </citation>
    <scope>NUCLEOTIDE SEQUENCE [LARGE SCALE GENOMIC DNA]</scope>
</reference>